<dbReference type="EMBL" id="UESZ01000001">
    <property type="protein sequence ID" value="SSA36333.1"/>
    <property type="molecule type" value="Genomic_DNA"/>
</dbReference>
<keyword evidence="3" id="KW-1185">Reference proteome</keyword>
<reference evidence="3" key="1">
    <citation type="submission" date="2016-10" db="EMBL/GenBank/DDBJ databases">
        <authorList>
            <person name="Varghese N."/>
            <person name="Submissions S."/>
        </authorList>
    </citation>
    <scope>NUCLEOTIDE SEQUENCE [LARGE SCALE GENOMIC DNA]</scope>
    <source>
        <strain evidence="3">DSM 22951</strain>
    </source>
</reference>
<dbReference type="Pfam" id="PF21294">
    <property type="entry name" value="Polysacc_lyase_14"/>
    <property type="match status" value="1"/>
</dbReference>
<dbReference type="AlphaFoldDB" id="A0A2Y9C2M5"/>
<evidence type="ECO:0000313" key="3">
    <source>
        <dbReference type="Proteomes" id="UP000250028"/>
    </source>
</evidence>
<organism evidence="2 3">
    <name type="scientific">Branchiibius hedensis</name>
    <dbReference type="NCBI Taxonomy" id="672460"/>
    <lineage>
        <taxon>Bacteria</taxon>
        <taxon>Bacillati</taxon>
        <taxon>Actinomycetota</taxon>
        <taxon>Actinomycetes</taxon>
        <taxon>Micrococcales</taxon>
        <taxon>Dermacoccaceae</taxon>
        <taxon>Branchiibius</taxon>
    </lineage>
</organism>
<dbReference type="Proteomes" id="UP000250028">
    <property type="component" value="Unassembled WGS sequence"/>
</dbReference>
<dbReference type="PANTHER" id="PTHR40124">
    <property type="match status" value="1"/>
</dbReference>
<dbReference type="InterPro" id="IPR048958">
    <property type="entry name" value="Polysacc_lyase_14"/>
</dbReference>
<evidence type="ECO:0000259" key="1">
    <source>
        <dbReference type="Pfam" id="PF21294"/>
    </source>
</evidence>
<sequence>MALASPVKKADFGAAIGDSSAFANDATFAAQSIVTSPDGVGRLIRHKFPAGGYSTGSGVGIAAFPKPAVLLKAAATDVILEYDLRFEPGFGFSLGGKLPGLGGTDGSVSDGAPSGGNGLTTSVDHGFSSRLMWIGPGAYSWANSPPNSSPTTTSPV</sequence>
<dbReference type="RefSeq" id="WP_109688219.1">
    <property type="nucleotide sequence ID" value="NZ_QGDN01000001.1"/>
</dbReference>
<gene>
    <name evidence="2" type="ORF">SAMN04489750_3727</name>
</gene>
<name>A0A2Y9C2M5_9MICO</name>
<dbReference type="PANTHER" id="PTHR40124:SF1">
    <property type="entry name" value="DISAGGREGATASE RELATED REPEAT PROTEIN"/>
    <property type="match status" value="1"/>
</dbReference>
<protein>
    <recommendedName>
        <fullName evidence="1">Polysaccharide lyase 14 domain-containing protein</fullName>
    </recommendedName>
</protein>
<evidence type="ECO:0000313" key="2">
    <source>
        <dbReference type="EMBL" id="SSA36333.1"/>
    </source>
</evidence>
<proteinExistence type="predicted"/>
<feature type="domain" description="Polysaccharide lyase 14" evidence="1">
    <location>
        <begin position="42"/>
        <end position="137"/>
    </location>
</feature>
<dbReference type="Gene3D" id="2.60.120.200">
    <property type="match status" value="1"/>
</dbReference>
<accession>A0A2Y9C2M5</accession>